<gene>
    <name evidence="1" type="ORF">A3C12_00760</name>
</gene>
<dbReference type="Proteomes" id="UP000178710">
    <property type="component" value="Unassembled WGS sequence"/>
</dbReference>
<reference evidence="1 2" key="1">
    <citation type="journal article" date="2016" name="Nat. Commun.">
        <title>Thousands of microbial genomes shed light on interconnected biogeochemical processes in an aquifer system.</title>
        <authorList>
            <person name="Anantharaman K."/>
            <person name="Brown C.T."/>
            <person name="Hug L.A."/>
            <person name="Sharon I."/>
            <person name="Castelle C.J."/>
            <person name="Probst A.J."/>
            <person name="Thomas B.C."/>
            <person name="Singh A."/>
            <person name="Wilkins M.J."/>
            <person name="Karaoz U."/>
            <person name="Brodie E.L."/>
            <person name="Williams K.H."/>
            <person name="Hubbard S.S."/>
            <person name="Banfield J.F."/>
        </authorList>
    </citation>
    <scope>NUCLEOTIDE SEQUENCE [LARGE SCALE GENOMIC DNA]</scope>
</reference>
<protein>
    <recommendedName>
        <fullName evidence="3">Homing endonuclease LAGLIDADG domain-containing protein</fullName>
    </recommendedName>
</protein>
<evidence type="ECO:0000313" key="1">
    <source>
        <dbReference type="EMBL" id="OHA02274.1"/>
    </source>
</evidence>
<dbReference type="EMBL" id="MHQK01000005">
    <property type="protein sequence ID" value="OHA02274.1"/>
    <property type="molecule type" value="Genomic_DNA"/>
</dbReference>
<dbReference type="AlphaFoldDB" id="A0A1G2KSL0"/>
<evidence type="ECO:0000313" key="2">
    <source>
        <dbReference type="Proteomes" id="UP000178710"/>
    </source>
</evidence>
<sequence length="199" mass="23465">MNTIPSKELLVTLYVRRKKSAKEISRLLNCSEHKIHYWLDRYRIFQRSISDALYIKHNPNGDPFHIKRPKTIEEGVLFGMGIGLYWGEGTKRNKNSIRLGNTDPKLIRKFIEFLRKMYGVKMSKLHFGLQIFSDMPPRQALQFWLNHLNVPASQFYKVTVTPARSIGTYRQKTRYGVLTVYCNNRKLRDIICQTIENIK</sequence>
<comment type="caution">
    <text evidence="1">The sequence shown here is derived from an EMBL/GenBank/DDBJ whole genome shotgun (WGS) entry which is preliminary data.</text>
</comment>
<name>A0A1G2KSL0_9BACT</name>
<proteinExistence type="predicted"/>
<accession>A0A1G2KSL0</accession>
<evidence type="ECO:0008006" key="3">
    <source>
        <dbReference type="Google" id="ProtNLM"/>
    </source>
</evidence>
<organism evidence="1 2">
    <name type="scientific">Candidatus Sungbacteria bacterium RIFCSPHIGHO2_02_FULL_49_20</name>
    <dbReference type="NCBI Taxonomy" id="1802272"/>
    <lineage>
        <taxon>Bacteria</taxon>
        <taxon>Candidatus Sungiibacteriota</taxon>
    </lineage>
</organism>